<feature type="compositionally biased region" description="Pro residues" evidence="1">
    <location>
        <begin position="62"/>
        <end position="75"/>
    </location>
</feature>
<dbReference type="Proteomes" id="UP000039865">
    <property type="component" value="Unassembled WGS sequence"/>
</dbReference>
<dbReference type="AlphaFoldDB" id="A0A077ZWT5"/>
<protein>
    <submittedName>
        <fullName evidence="3">Uncharacterized protein</fullName>
    </submittedName>
</protein>
<feature type="chain" id="PRO_5001729126" evidence="2">
    <location>
        <begin position="22"/>
        <end position="75"/>
    </location>
</feature>
<gene>
    <name evidence="3" type="primary">Contig8148.g8692</name>
    <name evidence="3" type="ORF">STYLEM_3350</name>
</gene>
<feature type="region of interest" description="Disordered" evidence="1">
    <location>
        <begin position="27"/>
        <end position="75"/>
    </location>
</feature>
<keyword evidence="4" id="KW-1185">Reference proteome</keyword>
<evidence type="ECO:0000313" key="3">
    <source>
        <dbReference type="EMBL" id="CDW74371.1"/>
    </source>
</evidence>
<dbReference type="EMBL" id="CCKQ01003247">
    <property type="protein sequence ID" value="CDW74371.1"/>
    <property type="molecule type" value="Genomic_DNA"/>
</dbReference>
<evidence type="ECO:0000256" key="2">
    <source>
        <dbReference type="SAM" id="SignalP"/>
    </source>
</evidence>
<reference evidence="3 4" key="1">
    <citation type="submission" date="2014-06" db="EMBL/GenBank/DDBJ databases">
        <authorList>
            <person name="Swart Estienne"/>
        </authorList>
    </citation>
    <scope>NUCLEOTIDE SEQUENCE [LARGE SCALE GENOMIC DNA]</scope>
    <source>
        <strain evidence="3 4">130c</strain>
    </source>
</reference>
<keyword evidence="2" id="KW-0732">Signal</keyword>
<name>A0A077ZWT5_STYLE</name>
<evidence type="ECO:0000256" key="1">
    <source>
        <dbReference type="SAM" id="MobiDB-lite"/>
    </source>
</evidence>
<accession>A0A077ZWT5</accession>
<feature type="signal peptide" evidence="2">
    <location>
        <begin position="1"/>
        <end position="21"/>
    </location>
</feature>
<feature type="compositionally biased region" description="Pro residues" evidence="1">
    <location>
        <begin position="38"/>
        <end position="53"/>
    </location>
</feature>
<evidence type="ECO:0000313" key="4">
    <source>
        <dbReference type="Proteomes" id="UP000039865"/>
    </source>
</evidence>
<organism evidence="3 4">
    <name type="scientific">Stylonychia lemnae</name>
    <name type="common">Ciliate</name>
    <dbReference type="NCBI Taxonomy" id="5949"/>
    <lineage>
        <taxon>Eukaryota</taxon>
        <taxon>Sar</taxon>
        <taxon>Alveolata</taxon>
        <taxon>Ciliophora</taxon>
        <taxon>Intramacronucleata</taxon>
        <taxon>Spirotrichea</taxon>
        <taxon>Stichotrichia</taxon>
        <taxon>Sporadotrichida</taxon>
        <taxon>Oxytrichidae</taxon>
        <taxon>Stylonychinae</taxon>
        <taxon>Stylonychia</taxon>
    </lineage>
</organism>
<proteinExistence type="predicted"/>
<sequence>MKVLNLLALMIVMLTLAIVNAQQVPSTLPGRVVSPGVSVPPDPEATRRPPPPTGSHSGGRTNPPPPPPPPTTTRK</sequence>
<dbReference type="InParanoid" id="A0A077ZWT5"/>